<dbReference type="InterPro" id="IPR013096">
    <property type="entry name" value="Cupin_2"/>
</dbReference>
<dbReference type="Pfam" id="PF07883">
    <property type="entry name" value="Cupin_2"/>
    <property type="match status" value="1"/>
</dbReference>
<dbReference type="InterPro" id="IPR014710">
    <property type="entry name" value="RmlC-like_jellyroll"/>
</dbReference>
<evidence type="ECO:0000259" key="1">
    <source>
        <dbReference type="Pfam" id="PF07883"/>
    </source>
</evidence>
<evidence type="ECO:0000313" key="3">
    <source>
        <dbReference type="Proteomes" id="UP000193467"/>
    </source>
</evidence>
<dbReference type="SUPFAM" id="SSF51182">
    <property type="entry name" value="RmlC-like cupins"/>
    <property type="match status" value="1"/>
</dbReference>
<feature type="domain" description="Cupin type-2" evidence="1">
    <location>
        <begin position="81"/>
        <end position="147"/>
    </location>
</feature>
<proteinExistence type="predicted"/>
<evidence type="ECO:0000313" key="2">
    <source>
        <dbReference type="EMBL" id="ORY85957.1"/>
    </source>
</evidence>
<dbReference type="InterPro" id="IPR011051">
    <property type="entry name" value="RmlC_Cupin_sf"/>
</dbReference>
<dbReference type="PANTHER" id="PTHR36156">
    <property type="entry name" value="SLR2101 PROTEIN"/>
    <property type="match status" value="1"/>
</dbReference>
<dbReference type="EMBL" id="MCGR01000015">
    <property type="protein sequence ID" value="ORY85957.1"/>
    <property type="molecule type" value="Genomic_DNA"/>
</dbReference>
<dbReference type="STRING" id="106004.A0A1Y2FQU2"/>
<dbReference type="AlphaFoldDB" id="A0A1Y2FQU2"/>
<accession>A0A1Y2FQU2</accession>
<name>A0A1Y2FQU2_9BASI</name>
<protein>
    <submittedName>
        <fullName evidence="2">Cupin domain protein</fullName>
    </submittedName>
</protein>
<dbReference type="PANTHER" id="PTHR36156:SF2">
    <property type="entry name" value="CUPIN TYPE-2 DOMAIN-CONTAINING PROTEIN"/>
    <property type="match status" value="1"/>
</dbReference>
<dbReference type="Gene3D" id="2.60.120.10">
    <property type="entry name" value="Jelly Rolls"/>
    <property type="match status" value="1"/>
</dbReference>
<organism evidence="2 3">
    <name type="scientific">Leucosporidium creatinivorum</name>
    <dbReference type="NCBI Taxonomy" id="106004"/>
    <lineage>
        <taxon>Eukaryota</taxon>
        <taxon>Fungi</taxon>
        <taxon>Dikarya</taxon>
        <taxon>Basidiomycota</taxon>
        <taxon>Pucciniomycotina</taxon>
        <taxon>Microbotryomycetes</taxon>
        <taxon>Leucosporidiales</taxon>
        <taxon>Leucosporidium</taxon>
    </lineage>
</organism>
<sequence>MSTPAPLPALRRVVTSTDEQGKAIVWIDEEAKFQDLPGSTCKASVAWVTESFPSDNQTGVDGASIPPAGISHPSGSVFRILDVPPGATFPHHYTHSIDYGVVLAGEATHTLPDGSSATLKTGDVIVQLGNVHGWSNLTSDWTRLLFVVLPSKPIEIDGKLLEGLQL</sequence>
<dbReference type="Proteomes" id="UP000193467">
    <property type="component" value="Unassembled WGS sequence"/>
</dbReference>
<dbReference type="InParanoid" id="A0A1Y2FQU2"/>
<reference evidence="2 3" key="1">
    <citation type="submission" date="2016-07" db="EMBL/GenBank/DDBJ databases">
        <title>Pervasive Adenine N6-methylation of Active Genes in Fungi.</title>
        <authorList>
            <consortium name="DOE Joint Genome Institute"/>
            <person name="Mondo S.J."/>
            <person name="Dannebaum R.O."/>
            <person name="Kuo R.C."/>
            <person name="Labutti K."/>
            <person name="Haridas S."/>
            <person name="Kuo A."/>
            <person name="Salamov A."/>
            <person name="Ahrendt S.R."/>
            <person name="Lipzen A."/>
            <person name="Sullivan W."/>
            <person name="Andreopoulos W.B."/>
            <person name="Clum A."/>
            <person name="Lindquist E."/>
            <person name="Daum C."/>
            <person name="Ramamoorthy G.K."/>
            <person name="Gryganskyi A."/>
            <person name="Culley D."/>
            <person name="Magnuson J.K."/>
            <person name="James T.Y."/>
            <person name="O'Malley M.A."/>
            <person name="Stajich J.E."/>
            <person name="Spatafora J.W."/>
            <person name="Visel A."/>
            <person name="Grigoriev I.V."/>
        </authorList>
    </citation>
    <scope>NUCLEOTIDE SEQUENCE [LARGE SCALE GENOMIC DNA]</scope>
    <source>
        <strain evidence="2 3">62-1032</strain>
    </source>
</reference>
<keyword evidence="3" id="KW-1185">Reference proteome</keyword>
<dbReference type="InterPro" id="IPR047142">
    <property type="entry name" value="OryJ/VirC-like"/>
</dbReference>
<gene>
    <name evidence="2" type="ORF">BCR35DRAFT_351521</name>
</gene>
<dbReference type="OrthoDB" id="5840532at2759"/>
<comment type="caution">
    <text evidence="2">The sequence shown here is derived from an EMBL/GenBank/DDBJ whole genome shotgun (WGS) entry which is preliminary data.</text>
</comment>
<dbReference type="CDD" id="cd02231">
    <property type="entry name" value="cupin_BLL6423-like"/>
    <property type="match status" value="1"/>
</dbReference>